<name>A0A1G9UAB5_9FIRM</name>
<accession>A0A1G9UAB5</accession>
<dbReference type="EMBL" id="FNHZ01000001">
    <property type="protein sequence ID" value="SDM56762.1"/>
    <property type="molecule type" value="Genomic_DNA"/>
</dbReference>
<organism evidence="1 2">
    <name type="scientific">Lachnospira pectinoschiza</name>
    <dbReference type="NCBI Taxonomy" id="28052"/>
    <lineage>
        <taxon>Bacteria</taxon>
        <taxon>Bacillati</taxon>
        <taxon>Bacillota</taxon>
        <taxon>Clostridia</taxon>
        <taxon>Lachnospirales</taxon>
        <taxon>Lachnospiraceae</taxon>
        <taxon>Lachnospira</taxon>
    </lineage>
</organism>
<evidence type="ECO:0000313" key="2">
    <source>
        <dbReference type="Proteomes" id="UP000187651"/>
    </source>
</evidence>
<reference evidence="2" key="1">
    <citation type="submission" date="2016-10" db="EMBL/GenBank/DDBJ databases">
        <authorList>
            <person name="Varghese N."/>
            <person name="Submissions S."/>
        </authorList>
    </citation>
    <scope>NUCLEOTIDE SEQUENCE [LARGE SCALE GENOMIC DNA]</scope>
    <source>
        <strain evidence="2">M83</strain>
    </source>
</reference>
<gene>
    <name evidence="1" type="ORF">SAMN05216544_0683</name>
</gene>
<dbReference type="SUPFAM" id="SSF54285">
    <property type="entry name" value="MoaD/ThiS"/>
    <property type="match status" value="1"/>
</dbReference>
<dbReference type="Gene3D" id="3.10.20.30">
    <property type="match status" value="1"/>
</dbReference>
<protein>
    <submittedName>
        <fullName evidence="1">Sulfur carrier protein</fullName>
    </submittedName>
</protein>
<keyword evidence="2" id="KW-1185">Reference proteome</keyword>
<dbReference type="OrthoDB" id="9798559at2"/>
<dbReference type="RefSeq" id="WP_074520913.1">
    <property type="nucleotide sequence ID" value="NZ_FNHZ01000001.1"/>
</dbReference>
<dbReference type="AlphaFoldDB" id="A0A1G9UAB5"/>
<dbReference type="PANTHER" id="PTHR34472:SF1">
    <property type="entry name" value="SULFUR CARRIER PROTEIN THIS"/>
    <property type="match status" value="1"/>
</dbReference>
<dbReference type="PANTHER" id="PTHR34472">
    <property type="entry name" value="SULFUR CARRIER PROTEIN THIS"/>
    <property type="match status" value="1"/>
</dbReference>
<dbReference type="Proteomes" id="UP000187651">
    <property type="component" value="Unassembled WGS sequence"/>
</dbReference>
<dbReference type="InterPro" id="IPR010035">
    <property type="entry name" value="Thi_S"/>
</dbReference>
<dbReference type="InterPro" id="IPR012675">
    <property type="entry name" value="Beta-grasp_dom_sf"/>
</dbReference>
<dbReference type="CDD" id="cd00565">
    <property type="entry name" value="Ubl_ThiS"/>
    <property type="match status" value="1"/>
</dbReference>
<sequence>MVKINGQSLEVAGRNLLEVVRELEFKDNSYVIEYNLEILKKEFYDKTTLKDGDVVEVVSFMGGG</sequence>
<dbReference type="InterPro" id="IPR003749">
    <property type="entry name" value="ThiS/MoaD-like"/>
</dbReference>
<dbReference type="Pfam" id="PF02597">
    <property type="entry name" value="ThiS"/>
    <property type="match status" value="1"/>
</dbReference>
<proteinExistence type="predicted"/>
<dbReference type="NCBIfam" id="TIGR01683">
    <property type="entry name" value="thiS"/>
    <property type="match status" value="1"/>
</dbReference>
<dbReference type="InterPro" id="IPR016155">
    <property type="entry name" value="Mopterin_synth/thiamin_S_b"/>
</dbReference>
<evidence type="ECO:0000313" key="1">
    <source>
        <dbReference type="EMBL" id="SDM56762.1"/>
    </source>
</evidence>